<keyword evidence="3 6" id="KW-1133">Transmembrane helix</keyword>
<feature type="region of interest" description="Disordered" evidence="5">
    <location>
        <begin position="709"/>
        <end position="753"/>
    </location>
</feature>
<feature type="compositionally biased region" description="Basic and acidic residues" evidence="5">
    <location>
        <begin position="489"/>
        <end position="500"/>
    </location>
</feature>
<evidence type="ECO:0000313" key="8">
    <source>
        <dbReference type="EMBL" id="PGH00375.1"/>
    </source>
</evidence>
<dbReference type="EMBL" id="PDNB01000187">
    <property type="protein sequence ID" value="PGH00375.1"/>
    <property type="molecule type" value="Genomic_DNA"/>
</dbReference>
<feature type="compositionally biased region" description="Low complexity" evidence="5">
    <location>
        <begin position="149"/>
        <end position="178"/>
    </location>
</feature>
<reference evidence="8 9" key="1">
    <citation type="submission" date="2017-10" db="EMBL/GenBank/DDBJ databases">
        <title>Comparative genomics in systemic dimorphic fungi from Ajellomycetaceae.</title>
        <authorList>
            <person name="Munoz J.F."/>
            <person name="Mcewen J.G."/>
            <person name="Clay O.K."/>
            <person name="Cuomo C.A."/>
        </authorList>
    </citation>
    <scope>NUCLEOTIDE SEQUENCE [LARGE SCALE GENOMIC DNA]</scope>
    <source>
        <strain evidence="8 9">UAMH5409</strain>
    </source>
</reference>
<dbReference type="GO" id="GO:0071944">
    <property type="term" value="C:cell periphery"/>
    <property type="evidence" value="ECO:0007669"/>
    <property type="project" value="UniProtKB-ARBA"/>
</dbReference>
<keyword evidence="2 6" id="KW-0812">Transmembrane</keyword>
<keyword evidence="9" id="KW-1185">Reference proteome</keyword>
<evidence type="ECO:0000256" key="4">
    <source>
        <dbReference type="ARBA" id="ARBA00023136"/>
    </source>
</evidence>
<feature type="region of interest" description="Disordered" evidence="5">
    <location>
        <begin position="144"/>
        <end position="192"/>
    </location>
</feature>
<feature type="chain" id="PRO_5012451220" description="Extracellular membrane protein CFEM domain-containing protein" evidence="7">
    <location>
        <begin position="29"/>
        <end position="769"/>
    </location>
</feature>
<evidence type="ECO:0000256" key="6">
    <source>
        <dbReference type="SAM" id="Phobius"/>
    </source>
</evidence>
<dbReference type="AlphaFoldDB" id="A0A2B7WUN3"/>
<name>A0A2B7WUN3_9EURO</name>
<evidence type="ECO:0000313" key="9">
    <source>
        <dbReference type="Proteomes" id="UP000223968"/>
    </source>
</evidence>
<comment type="subcellular location">
    <subcellularLocation>
        <location evidence="1">Membrane</location>
        <topology evidence="1">Single-pass membrane protein</topology>
    </subcellularLocation>
</comment>
<feature type="region of interest" description="Disordered" evidence="5">
    <location>
        <begin position="241"/>
        <end position="276"/>
    </location>
</feature>
<dbReference type="InterPro" id="IPR051694">
    <property type="entry name" value="Immunoregulatory_rcpt-like"/>
</dbReference>
<protein>
    <recommendedName>
        <fullName evidence="10">Extracellular membrane protein CFEM domain-containing protein</fullName>
    </recommendedName>
</protein>
<gene>
    <name evidence="8" type="ORF">AJ79_08227</name>
</gene>
<evidence type="ECO:0000256" key="1">
    <source>
        <dbReference type="ARBA" id="ARBA00004167"/>
    </source>
</evidence>
<organism evidence="8 9">
    <name type="scientific">Helicocarpus griseus UAMH5409</name>
    <dbReference type="NCBI Taxonomy" id="1447875"/>
    <lineage>
        <taxon>Eukaryota</taxon>
        <taxon>Fungi</taxon>
        <taxon>Dikarya</taxon>
        <taxon>Ascomycota</taxon>
        <taxon>Pezizomycotina</taxon>
        <taxon>Eurotiomycetes</taxon>
        <taxon>Eurotiomycetidae</taxon>
        <taxon>Onygenales</taxon>
        <taxon>Ajellomycetaceae</taxon>
        <taxon>Helicocarpus</taxon>
    </lineage>
</organism>
<feature type="compositionally biased region" description="Pro residues" evidence="5">
    <location>
        <begin position="625"/>
        <end position="634"/>
    </location>
</feature>
<proteinExistence type="predicted"/>
<feature type="compositionally biased region" description="Polar residues" evidence="5">
    <location>
        <begin position="435"/>
        <end position="451"/>
    </location>
</feature>
<accession>A0A2B7WUN3</accession>
<feature type="signal peptide" evidence="7">
    <location>
        <begin position="1"/>
        <end position="28"/>
    </location>
</feature>
<dbReference type="GO" id="GO:0016020">
    <property type="term" value="C:membrane"/>
    <property type="evidence" value="ECO:0007669"/>
    <property type="project" value="UniProtKB-SubCell"/>
</dbReference>
<feature type="compositionally biased region" description="Polar residues" evidence="5">
    <location>
        <begin position="636"/>
        <end position="655"/>
    </location>
</feature>
<evidence type="ECO:0000256" key="7">
    <source>
        <dbReference type="SAM" id="SignalP"/>
    </source>
</evidence>
<dbReference type="OrthoDB" id="3946741at2759"/>
<keyword evidence="7" id="KW-0732">Signal</keyword>
<feature type="region of interest" description="Disordered" evidence="5">
    <location>
        <begin position="435"/>
        <end position="455"/>
    </location>
</feature>
<evidence type="ECO:0000256" key="5">
    <source>
        <dbReference type="SAM" id="MobiDB-lite"/>
    </source>
</evidence>
<feature type="compositionally biased region" description="Low complexity" evidence="5">
    <location>
        <begin position="656"/>
        <end position="670"/>
    </location>
</feature>
<dbReference type="STRING" id="1447875.A0A2B7WUN3"/>
<evidence type="ECO:0008006" key="10">
    <source>
        <dbReference type="Google" id="ProtNLM"/>
    </source>
</evidence>
<evidence type="ECO:0000256" key="3">
    <source>
        <dbReference type="ARBA" id="ARBA00022989"/>
    </source>
</evidence>
<comment type="caution">
    <text evidence="8">The sequence shown here is derived from an EMBL/GenBank/DDBJ whole genome shotgun (WGS) entry which is preliminary data.</text>
</comment>
<feature type="compositionally biased region" description="Polar residues" evidence="5">
    <location>
        <begin position="179"/>
        <end position="192"/>
    </location>
</feature>
<keyword evidence="4 6" id="KW-0472">Membrane</keyword>
<evidence type="ECO:0000256" key="2">
    <source>
        <dbReference type="ARBA" id="ARBA00022692"/>
    </source>
</evidence>
<dbReference type="Proteomes" id="UP000223968">
    <property type="component" value="Unassembled WGS sequence"/>
</dbReference>
<sequence>MPRRRQPQLASLLLLAVAGAIPNSLCQAEETWPRSKDPSTEDDMVPRCAQGCLFAFIQDNFPPITCPDPRNLSCLCTKESATGFTLGEAGLRCVYSSCIKPKDSDFKIYGVCSGFKGAIPNTHSVITATATAMATPGAGPTTSLGNSLTISAPSTSAQSSSTISTTSSPSQTSRPTTILPRTSTSAQPTTLPSETAAAANKSVLNSGQVLAFAIVSTIATTLILGLILFYLVKRRRKKKLESKNGSEFEIGGEMSEPPPSDSPTGYRGDAPLKTPVGRYNEPVGRQLSPRTFDAQQQFAAGMLHPAYKVNNGDNASLSTSNTAKSLSFRTISQLLPDKPNYEFPPPRHPIAGHLGHRPISAATEFEEDHDDRKGLLSGDDYRAEQSEPQSHSGYITSKNSYSRRRTYIPQYLSHQNSFTQQQKEQQQPARLKLTTPANESDNQPPKSITASPPTPAYELKAYERMGLGSSIRPIRPPPSGHSSLSSQDRVSRSRDFERQSSHSKLRTSATSLTSFESIESDDCRNASGNAIIVGAPKCTTLRLSPVREGQSGSPGFVADPDLMIEPLRYPSRALRSVYKTTNNNDNEQGEQRGVADTSTNNRHAQPPPRPYPYGLPTFPKFHQPLRPPRPPPKPLSASTQHQDNPYITPPLTINESRSSSSGTSRNSSLLSKRRGEIVADRMENGLDISKARVVRRHSPLLIVEKQKLSGGGEGGAMVRGALKTPSPSYQRQSRQARQRRSSDGFLDAGLQEAKLTPTKRGSDLVLNVG</sequence>
<feature type="transmembrane region" description="Helical" evidence="6">
    <location>
        <begin position="209"/>
        <end position="232"/>
    </location>
</feature>
<dbReference type="PANTHER" id="PTHR15549">
    <property type="entry name" value="PAIRED IMMUNOGLOBULIN-LIKE TYPE 2 RECEPTOR"/>
    <property type="match status" value="1"/>
</dbReference>
<feature type="region of interest" description="Disordered" evidence="5">
    <location>
        <begin position="469"/>
        <end position="512"/>
    </location>
</feature>
<feature type="region of interest" description="Disordered" evidence="5">
    <location>
        <begin position="580"/>
        <end position="673"/>
    </location>
</feature>